<protein>
    <recommendedName>
        <fullName evidence="5">INO80 complex subunit F domain-containing protein</fullName>
    </recommendedName>
</protein>
<evidence type="ECO:0000313" key="7">
    <source>
        <dbReference type="Proteomes" id="UP001305779"/>
    </source>
</evidence>
<keyword evidence="2" id="KW-0539">Nucleus</keyword>
<feature type="compositionally biased region" description="Polar residues" evidence="4">
    <location>
        <begin position="234"/>
        <end position="245"/>
    </location>
</feature>
<evidence type="ECO:0000256" key="2">
    <source>
        <dbReference type="ARBA" id="ARBA00023242"/>
    </source>
</evidence>
<organism evidence="6 7">
    <name type="scientific">Zasmidium cellare</name>
    <name type="common">Wine cellar mold</name>
    <name type="synonym">Racodium cellare</name>
    <dbReference type="NCBI Taxonomy" id="395010"/>
    <lineage>
        <taxon>Eukaryota</taxon>
        <taxon>Fungi</taxon>
        <taxon>Dikarya</taxon>
        <taxon>Ascomycota</taxon>
        <taxon>Pezizomycotina</taxon>
        <taxon>Dothideomycetes</taxon>
        <taxon>Dothideomycetidae</taxon>
        <taxon>Mycosphaerellales</taxon>
        <taxon>Mycosphaerellaceae</taxon>
        <taxon>Zasmidium</taxon>
    </lineage>
</organism>
<keyword evidence="3" id="KW-0175">Coiled coil</keyword>
<evidence type="ECO:0000259" key="5">
    <source>
        <dbReference type="Pfam" id="PF24245"/>
    </source>
</evidence>
<evidence type="ECO:0000256" key="4">
    <source>
        <dbReference type="SAM" id="MobiDB-lite"/>
    </source>
</evidence>
<dbReference type="InterPro" id="IPR056513">
    <property type="entry name" value="INO80F"/>
</dbReference>
<gene>
    <name evidence="6" type="ORF">PRZ48_006193</name>
</gene>
<feature type="compositionally biased region" description="Pro residues" evidence="4">
    <location>
        <begin position="178"/>
        <end position="192"/>
    </location>
</feature>
<evidence type="ECO:0000256" key="3">
    <source>
        <dbReference type="SAM" id="Coils"/>
    </source>
</evidence>
<feature type="region of interest" description="Disordered" evidence="4">
    <location>
        <begin position="76"/>
        <end position="255"/>
    </location>
</feature>
<name>A0ABR0EMQ1_ZASCE</name>
<feature type="region of interest" description="Disordered" evidence="4">
    <location>
        <begin position="1"/>
        <end position="20"/>
    </location>
</feature>
<feature type="domain" description="INO80 complex subunit F" evidence="5">
    <location>
        <begin position="24"/>
        <end position="70"/>
    </location>
</feature>
<proteinExistence type="predicted"/>
<evidence type="ECO:0000313" key="6">
    <source>
        <dbReference type="EMBL" id="KAK4502767.1"/>
    </source>
</evidence>
<keyword evidence="7" id="KW-1185">Reference proteome</keyword>
<dbReference type="EMBL" id="JAXOVC010000004">
    <property type="protein sequence ID" value="KAK4502767.1"/>
    <property type="molecule type" value="Genomic_DNA"/>
</dbReference>
<dbReference type="Proteomes" id="UP001305779">
    <property type="component" value="Unassembled WGS sequence"/>
</dbReference>
<feature type="compositionally biased region" description="Polar residues" evidence="4">
    <location>
        <begin position="112"/>
        <end position="131"/>
    </location>
</feature>
<sequence>MPPKQPSATSSDNTPLAPSVEKAYYRKCIQLKRRLNEVEAANDEAKIRRVRLDRSILKMRLERAFLLDELRKRMDYNVDGSDGSGEEGMATPPPDRPHRDKRRRQQPAPATGPSTSTFQATAYTPSGQRTSEPGAGATTPMAPGGGNQMVHEEGRYGHVDPSQQLPSQPAALPHGSPYGPPPTGVPSGPPPGAVNGNSYDDRDDRPISRQAGVAGEPVGAGPNIVEENGERKIASSSAESANVGSQRGGFAAVNQ</sequence>
<accession>A0ABR0EMQ1</accession>
<feature type="compositionally biased region" description="Low complexity" evidence="4">
    <location>
        <begin position="133"/>
        <end position="142"/>
    </location>
</feature>
<evidence type="ECO:0000256" key="1">
    <source>
        <dbReference type="ARBA" id="ARBA00004123"/>
    </source>
</evidence>
<feature type="coiled-coil region" evidence="3">
    <location>
        <begin position="28"/>
        <end position="55"/>
    </location>
</feature>
<reference evidence="6 7" key="1">
    <citation type="journal article" date="2023" name="G3 (Bethesda)">
        <title>A chromosome-level genome assembly of Zasmidium syzygii isolated from banana leaves.</title>
        <authorList>
            <person name="van Westerhoven A.C."/>
            <person name="Mehrabi R."/>
            <person name="Talebi R."/>
            <person name="Steentjes M.B.F."/>
            <person name="Corcolon B."/>
            <person name="Chong P.A."/>
            <person name="Kema G.H.J."/>
            <person name="Seidl M.F."/>
        </authorList>
    </citation>
    <scope>NUCLEOTIDE SEQUENCE [LARGE SCALE GENOMIC DNA]</scope>
    <source>
        <strain evidence="6 7">P124</strain>
    </source>
</reference>
<feature type="compositionally biased region" description="Polar residues" evidence="4">
    <location>
        <begin position="1"/>
        <end position="16"/>
    </location>
</feature>
<feature type="compositionally biased region" description="Low complexity" evidence="4">
    <location>
        <begin position="211"/>
        <end position="222"/>
    </location>
</feature>
<comment type="caution">
    <text evidence="6">The sequence shown here is derived from an EMBL/GenBank/DDBJ whole genome shotgun (WGS) entry which is preliminary data.</text>
</comment>
<dbReference type="Pfam" id="PF24245">
    <property type="entry name" value="INO80F"/>
    <property type="match status" value="1"/>
</dbReference>
<comment type="subcellular location">
    <subcellularLocation>
        <location evidence="1">Nucleus</location>
    </subcellularLocation>
</comment>